<dbReference type="PROSITE" id="PS51186">
    <property type="entry name" value="GNAT"/>
    <property type="match status" value="1"/>
</dbReference>
<protein>
    <submittedName>
        <fullName evidence="4">GNAT family acetyltransferase</fullName>
    </submittedName>
</protein>
<dbReference type="InterPro" id="IPR050680">
    <property type="entry name" value="YpeA/RimI_acetyltransf"/>
</dbReference>
<proteinExistence type="predicted"/>
<keyword evidence="2" id="KW-0012">Acyltransferase</keyword>
<dbReference type="Gene3D" id="3.40.630.30">
    <property type="match status" value="1"/>
</dbReference>
<dbReference type="Proteomes" id="UP000295632">
    <property type="component" value="Unassembled WGS sequence"/>
</dbReference>
<evidence type="ECO:0000313" key="5">
    <source>
        <dbReference type="Proteomes" id="UP000295632"/>
    </source>
</evidence>
<keyword evidence="1 4" id="KW-0808">Transferase</keyword>
<evidence type="ECO:0000256" key="2">
    <source>
        <dbReference type="ARBA" id="ARBA00023315"/>
    </source>
</evidence>
<dbReference type="InterPro" id="IPR016181">
    <property type="entry name" value="Acyl_CoA_acyltransferase"/>
</dbReference>
<dbReference type="CDD" id="cd04301">
    <property type="entry name" value="NAT_SF"/>
    <property type="match status" value="1"/>
</dbReference>
<evidence type="ECO:0000313" key="4">
    <source>
        <dbReference type="EMBL" id="TDQ34589.1"/>
    </source>
</evidence>
<evidence type="ECO:0000259" key="3">
    <source>
        <dbReference type="PROSITE" id="PS51186"/>
    </source>
</evidence>
<accession>A0A4R6TQ19</accession>
<dbReference type="OrthoDB" id="156739at2"/>
<evidence type="ECO:0000256" key="1">
    <source>
        <dbReference type="ARBA" id="ARBA00022679"/>
    </source>
</evidence>
<comment type="caution">
    <text evidence="4">The sequence shown here is derived from an EMBL/GenBank/DDBJ whole genome shotgun (WGS) entry which is preliminary data.</text>
</comment>
<name>A0A4R6TQ19_9BACI</name>
<organism evidence="4 5">
    <name type="scientific">Aureibacillus halotolerans</name>
    <dbReference type="NCBI Taxonomy" id="1508390"/>
    <lineage>
        <taxon>Bacteria</taxon>
        <taxon>Bacillati</taxon>
        <taxon>Bacillota</taxon>
        <taxon>Bacilli</taxon>
        <taxon>Bacillales</taxon>
        <taxon>Bacillaceae</taxon>
        <taxon>Aureibacillus</taxon>
    </lineage>
</organism>
<dbReference type="InterPro" id="IPR000182">
    <property type="entry name" value="GNAT_dom"/>
</dbReference>
<dbReference type="SUPFAM" id="SSF55729">
    <property type="entry name" value="Acyl-CoA N-acyltransferases (Nat)"/>
    <property type="match status" value="1"/>
</dbReference>
<dbReference type="AlphaFoldDB" id="A0A4R6TQ19"/>
<dbReference type="PANTHER" id="PTHR43420:SF47">
    <property type="entry name" value="N-ACETYLTRANSFERASE DOMAIN-CONTAINING PROTEIN"/>
    <property type="match status" value="1"/>
</dbReference>
<dbReference type="RefSeq" id="WP_133582101.1">
    <property type="nucleotide sequence ID" value="NZ_SNYJ01000024.1"/>
</dbReference>
<dbReference type="EMBL" id="SNYJ01000024">
    <property type="protein sequence ID" value="TDQ34589.1"/>
    <property type="molecule type" value="Genomic_DNA"/>
</dbReference>
<feature type="domain" description="N-acetyltransferase" evidence="3">
    <location>
        <begin position="1"/>
        <end position="143"/>
    </location>
</feature>
<dbReference type="GO" id="GO:0016747">
    <property type="term" value="F:acyltransferase activity, transferring groups other than amino-acyl groups"/>
    <property type="evidence" value="ECO:0007669"/>
    <property type="project" value="InterPro"/>
</dbReference>
<dbReference type="Pfam" id="PF00583">
    <property type="entry name" value="Acetyltransf_1"/>
    <property type="match status" value="1"/>
</dbReference>
<gene>
    <name evidence="4" type="ORF">EV213_1247</name>
</gene>
<sequence>MLKANEADIKEILEGTPQVIHEGTLGHASPSSEKVNTLVLPLLQKGGYYLVEKAGDEVIGWVFLGPRTDSFTDERIGFIYELYVKEEHRGQGLAKQLLDEAIRQLQEQGNKEIRLSVFSGNEAVRLYEQLGFRPHTMTMSLKQ</sequence>
<dbReference type="PANTHER" id="PTHR43420">
    <property type="entry name" value="ACETYLTRANSFERASE"/>
    <property type="match status" value="1"/>
</dbReference>
<keyword evidence="5" id="KW-1185">Reference proteome</keyword>
<reference evidence="4 5" key="1">
    <citation type="submission" date="2019-03" db="EMBL/GenBank/DDBJ databases">
        <title>Genomic Encyclopedia of Type Strains, Phase IV (KMG-IV): sequencing the most valuable type-strain genomes for metagenomic binning, comparative biology and taxonomic classification.</title>
        <authorList>
            <person name="Goeker M."/>
        </authorList>
    </citation>
    <scope>NUCLEOTIDE SEQUENCE [LARGE SCALE GENOMIC DNA]</scope>
    <source>
        <strain evidence="4 5">DSM 28697</strain>
    </source>
</reference>